<accession>A0ABV3TDM5</accession>
<evidence type="ECO:0000256" key="1">
    <source>
        <dbReference type="ARBA" id="ARBA00008791"/>
    </source>
</evidence>
<dbReference type="Pfam" id="PF00582">
    <property type="entry name" value="Usp"/>
    <property type="match status" value="2"/>
</dbReference>
<dbReference type="SUPFAM" id="SSF52402">
    <property type="entry name" value="Adenine nucleotide alpha hydrolases-like"/>
    <property type="match status" value="2"/>
</dbReference>
<dbReference type="InterPro" id="IPR006015">
    <property type="entry name" value="Universal_stress_UspA"/>
</dbReference>
<dbReference type="Proteomes" id="UP001556709">
    <property type="component" value="Unassembled WGS sequence"/>
</dbReference>
<reference evidence="5 6" key="1">
    <citation type="submission" date="2024-02" db="EMBL/GenBank/DDBJ databases">
        <title>New especies of Spiribacter isolated from saline water.</title>
        <authorList>
            <person name="Leon M.J."/>
            <person name="De La Haba R."/>
            <person name="Sanchez-Porro C."/>
            <person name="Ventosa A."/>
        </authorList>
    </citation>
    <scope>NUCLEOTIDE SEQUENCE [LARGE SCALE GENOMIC DNA]</scope>
    <source>
        <strain evidence="6">ag22IC6-390</strain>
    </source>
</reference>
<evidence type="ECO:0000313" key="5">
    <source>
        <dbReference type="EMBL" id="MEX0469736.1"/>
    </source>
</evidence>
<protein>
    <submittedName>
        <fullName evidence="5">Universal stress protein</fullName>
    </submittedName>
</protein>
<proteinExistence type="inferred from homology"/>
<gene>
    <name evidence="5" type="ORF">V6X73_08355</name>
</gene>
<organism evidence="5 6">
    <name type="scientific">Spiribacter pallidus</name>
    <dbReference type="NCBI Taxonomy" id="1987936"/>
    <lineage>
        <taxon>Bacteria</taxon>
        <taxon>Pseudomonadati</taxon>
        <taxon>Pseudomonadota</taxon>
        <taxon>Gammaproteobacteria</taxon>
        <taxon>Chromatiales</taxon>
        <taxon>Ectothiorhodospiraceae</taxon>
        <taxon>Spiribacter</taxon>
    </lineage>
</organism>
<feature type="domain" description="UspA" evidence="4">
    <location>
        <begin position="139"/>
        <end position="280"/>
    </location>
</feature>
<dbReference type="EMBL" id="JBAKFM010000004">
    <property type="protein sequence ID" value="MEX0469736.1"/>
    <property type="molecule type" value="Genomic_DNA"/>
</dbReference>
<dbReference type="InterPro" id="IPR006016">
    <property type="entry name" value="UspA"/>
</dbReference>
<name>A0ABV3TDM5_9GAMM</name>
<evidence type="ECO:0000256" key="3">
    <source>
        <dbReference type="ARBA" id="ARBA00022840"/>
    </source>
</evidence>
<dbReference type="PANTHER" id="PTHR46268:SF27">
    <property type="entry name" value="UNIVERSAL STRESS PROTEIN RV2623"/>
    <property type="match status" value="1"/>
</dbReference>
<feature type="domain" description="UspA" evidence="4">
    <location>
        <begin position="2"/>
        <end position="132"/>
    </location>
</feature>
<evidence type="ECO:0000313" key="6">
    <source>
        <dbReference type="Proteomes" id="UP001556709"/>
    </source>
</evidence>
<sequence length="281" mass="30218">MDTIVIATDLSSRAERAHRMGVLLARQAGARLRFVYGIDNDQPANLVKAQSDQAWISLQRLADTVERFDGIDCSAEVATGDGIAEAITACVPSSASLLILGSHRRRPVRDLFLGGTPERLVAQRRVPVLVVRQPPVEAYRRMLFATDLSDASMAVARRIADHPVTGPLAKIVLTVAGSLEQSPVAANRMSDPAREEWLAGMAARAEAALERFIERARIGVVTPRVEATTQPTAAAIVEAARHEGADLIAVSPSEAQGLESFLRESVTVQLLNSAPMDVMVL</sequence>
<dbReference type="InterPro" id="IPR014729">
    <property type="entry name" value="Rossmann-like_a/b/a_fold"/>
</dbReference>
<keyword evidence="3" id="KW-0067">ATP-binding</keyword>
<evidence type="ECO:0000256" key="2">
    <source>
        <dbReference type="ARBA" id="ARBA00022741"/>
    </source>
</evidence>
<dbReference type="RefSeq" id="WP_367959443.1">
    <property type="nucleotide sequence ID" value="NZ_JBAKFK010000004.1"/>
</dbReference>
<keyword evidence="6" id="KW-1185">Reference proteome</keyword>
<dbReference type="PRINTS" id="PR01438">
    <property type="entry name" value="UNVRSLSTRESS"/>
</dbReference>
<dbReference type="PANTHER" id="PTHR46268">
    <property type="entry name" value="STRESS RESPONSE PROTEIN NHAX"/>
    <property type="match status" value="1"/>
</dbReference>
<dbReference type="CDD" id="cd00293">
    <property type="entry name" value="USP-like"/>
    <property type="match status" value="2"/>
</dbReference>
<keyword evidence="2" id="KW-0547">Nucleotide-binding</keyword>
<comment type="caution">
    <text evidence="5">The sequence shown here is derived from an EMBL/GenBank/DDBJ whole genome shotgun (WGS) entry which is preliminary data.</text>
</comment>
<dbReference type="Gene3D" id="3.40.50.620">
    <property type="entry name" value="HUPs"/>
    <property type="match status" value="2"/>
</dbReference>
<evidence type="ECO:0000259" key="4">
    <source>
        <dbReference type="Pfam" id="PF00582"/>
    </source>
</evidence>
<comment type="similarity">
    <text evidence="1">Belongs to the universal stress protein A family.</text>
</comment>